<protein>
    <submittedName>
        <fullName evidence="2">Uncharacterized protein</fullName>
    </submittedName>
</protein>
<sequence length="341" mass="37340">MSWLYASLSDSMLGQIVGFTTTAEIWVSLERTYSAASFARSSDFRTALQNLKKDGLSASAYLQKLKTLCNTLASVGEPISSQEHLTYLLNGLGPEYNAFVTPILARPVKPTIEEVHALLLSYEAPAASLSSLQANFANLSFPKQRPKNPSLPATSQPRFSSHPQPNRPPNIPSFHQPRHNYPTHPRSPTPWLPSGSTRPPSRPTRCQICFKTGHMAFISQVSLATKTMKSTTVNLVEHACSMAMVIIMTMILTGDATTVPSPSQPTPPTPFPAPSPLQMVEIPLQNGGEHYHFPPKFMEDYGIWNPTPYFGGGNAAPIPHSYVVKETCKDSSSKMVSKEKS</sequence>
<feature type="compositionally biased region" description="Low complexity" evidence="1">
    <location>
        <begin position="193"/>
        <end position="205"/>
    </location>
</feature>
<evidence type="ECO:0000313" key="2">
    <source>
        <dbReference type="EMBL" id="KAF4346064.1"/>
    </source>
</evidence>
<feature type="region of interest" description="Disordered" evidence="1">
    <location>
        <begin position="140"/>
        <end position="205"/>
    </location>
</feature>
<dbReference type="PANTHER" id="PTHR47481:SF31">
    <property type="entry name" value="OS01G0873500 PROTEIN"/>
    <property type="match status" value="1"/>
</dbReference>
<comment type="caution">
    <text evidence="2">The sequence shown here is derived from an EMBL/GenBank/DDBJ whole genome shotgun (WGS) entry which is preliminary data.</text>
</comment>
<accession>A0A7J6DIZ1</accession>
<feature type="compositionally biased region" description="Polar residues" evidence="1">
    <location>
        <begin position="151"/>
        <end position="164"/>
    </location>
</feature>
<evidence type="ECO:0000256" key="1">
    <source>
        <dbReference type="SAM" id="MobiDB-lite"/>
    </source>
</evidence>
<gene>
    <name evidence="2" type="ORF">G4B88_001061</name>
</gene>
<dbReference type="PANTHER" id="PTHR47481">
    <property type="match status" value="1"/>
</dbReference>
<proteinExistence type="predicted"/>
<reference evidence="2 3" key="1">
    <citation type="journal article" date="2020" name="bioRxiv">
        <title>Sequence and annotation of 42 cannabis genomes reveals extensive copy number variation in cannabinoid synthesis and pathogen resistance genes.</title>
        <authorList>
            <person name="Mckernan K.J."/>
            <person name="Helbert Y."/>
            <person name="Kane L.T."/>
            <person name="Ebling H."/>
            <person name="Zhang L."/>
            <person name="Liu B."/>
            <person name="Eaton Z."/>
            <person name="Mclaughlin S."/>
            <person name="Kingan S."/>
            <person name="Baybayan P."/>
            <person name="Concepcion G."/>
            <person name="Jordan M."/>
            <person name="Riva A."/>
            <person name="Barbazuk W."/>
            <person name="Harkins T."/>
        </authorList>
    </citation>
    <scope>NUCLEOTIDE SEQUENCE [LARGE SCALE GENOMIC DNA]</scope>
    <source>
        <strain evidence="3">cv. Jamaican Lion 4</strain>
        <tissue evidence="2">Leaf</tissue>
    </source>
</reference>
<name>A0A7J6DIZ1_CANSA</name>
<dbReference type="EMBL" id="JAATIQ010001203">
    <property type="protein sequence ID" value="KAF4346064.1"/>
    <property type="molecule type" value="Genomic_DNA"/>
</dbReference>
<dbReference type="AlphaFoldDB" id="A0A7J6DIZ1"/>
<organism evidence="2 3">
    <name type="scientific">Cannabis sativa</name>
    <name type="common">Hemp</name>
    <name type="synonym">Marijuana</name>
    <dbReference type="NCBI Taxonomy" id="3483"/>
    <lineage>
        <taxon>Eukaryota</taxon>
        <taxon>Viridiplantae</taxon>
        <taxon>Streptophyta</taxon>
        <taxon>Embryophyta</taxon>
        <taxon>Tracheophyta</taxon>
        <taxon>Spermatophyta</taxon>
        <taxon>Magnoliopsida</taxon>
        <taxon>eudicotyledons</taxon>
        <taxon>Gunneridae</taxon>
        <taxon>Pentapetalae</taxon>
        <taxon>rosids</taxon>
        <taxon>fabids</taxon>
        <taxon>Rosales</taxon>
        <taxon>Cannabaceae</taxon>
        <taxon>Cannabis</taxon>
    </lineage>
</organism>
<evidence type="ECO:0000313" key="3">
    <source>
        <dbReference type="Proteomes" id="UP000583929"/>
    </source>
</evidence>
<keyword evidence="3" id="KW-1185">Reference proteome</keyword>
<dbReference type="Proteomes" id="UP000583929">
    <property type="component" value="Unassembled WGS sequence"/>
</dbReference>
<dbReference type="Pfam" id="PF14223">
    <property type="entry name" value="Retrotran_gag_2"/>
    <property type="match status" value="1"/>
</dbReference>